<evidence type="ECO:0000313" key="3">
    <source>
        <dbReference type="Proteomes" id="UP000232196"/>
    </source>
</evidence>
<dbReference type="NCBIfam" id="NF047615">
    <property type="entry name" value="LIC13259_LIC11441_fam"/>
    <property type="match status" value="1"/>
</dbReference>
<organism evidence="2 3">
    <name type="scientific">Leptospira hartskeerlii</name>
    <dbReference type="NCBI Taxonomy" id="2023177"/>
    <lineage>
        <taxon>Bacteria</taxon>
        <taxon>Pseudomonadati</taxon>
        <taxon>Spirochaetota</taxon>
        <taxon>Spirochaetia</taxon>
        <taxon>Leptospirales</taxon>
        <taxon>Leptospiraceae</taxon>
        <taxon>Leptospira</taxon>
    </lineage>
</organism>
<evidence type="ECO:0008006" key="4">
    <source>
        <dbReference type="Google" id="ProtNLM"/>
    </source>
</evidence>
<dbReference type="OrthoDB" id="5294039at2"/>
<feature type="signal peptide" evidence="1">
    <location>
        <begin position="1"/>
        <end position="21"/>
    </location>
</feature>
<keyword evidence="3" id="KW-1185">Reference proteome</keyword>
<dbReference type="RefSeq" id="WP_100708028.1">
    <property type="nucleotide sequence ID" value="NZ_NPDL01000001.1"/>
</dbReference>
<sequence>MKRSVILILLSSLLLSLSFCKKEEKPVLETEKPLFEKVLSENDKIIQFLLTTESVSPDVSGLISSLNSLEEAKGGLESSALEMKNVLEGAKSSDVRISFEAYSKFSEILASSMKTHGLQSGRNRFYCPMVKKTWVFFGMKILNPYAPDMRDCGDLIP</sequence>
<proteinExistence type="predicted"/>
<gene>
    <name evidence="2" type="ORF">CH357_17320</name>
</gene>
<dbReference type="EMBL" id="NPDN01000010">
    <property type="protein sequence ID" value="PJZ24110.1"/>
    <property type="molecule type" value="Genomic_DNA"/>
</dbReference>
<evidence type="ECO:0000313" key="2">
    <source>
        <dbReference type="EMBL" id="PJZ24110.1"/>
    </source>
</evidence>
<accession>A0A2M9X8T3</accession>
<name>A0A2M9X8T3_9LEPT</name>
<dbReference type="Proteomes" id="UP000232196">
    <property type="component" value="Unassembled WGS sequence"/>
</dbReference>
<keyword evidence="1" id="KW-0732">Signal</keyword>
<reference evidence="2 3" key="1">
    <citation type="submission" date="2017-07" db="EMBL/GenBank/DDBJ databases">
        <title>Leptospira spp. isolated from tropical soils.</title>
        <authorList>
            <person name="Thibeaux R."/>
            <person name="Iraola G."/>
            <person name="Ferres I."/>
            <person name="Bierque E."/>
            <person name="Girault D."/>
            <person name="Soupe-Gilbert M.-E."/>
            <person name="Picardeau M."/>
            <person name="Goarant C."/>
        </authorList>
    </citation>
    <scope>NUCLEOTIDE SEQUENCE [LARGE SCALE GENOMIC DNA]</scope>
    <source>
        <strain evidence="2 3">MCA1-C-A1</strain>
    </source>
</reference>
<feature type="chain" id="PRO_5014747917" description="DUF3347 domain-containing protein" evidence="1">
    <location>
        <begin position="22"/>
        <end position="157"/>
    </location>
</feature>
<evidence type="ECO:0000256" key="1">
    <source>
        <dbReference type="SAM" id="SignalP"/>
    </source>
</evidence>
<dbReference type="AlphaFoldDB" id="A0A2M9X8T3"/>
<protein>
    <recommendedName>
        <fullName evidence="4">DUF3347 domain-containing protein</fullName>
    </recommendedName>
</protein>
<comment type="caution">
    <text evidence="2">The sequence shown here is derived from an EMBL/GenBank/DDBJ whole genome shotgun (WGS) entry which is preliminary data.</text>
</comment>